<proteinExistence type="predicted"/>
<accession>A0A8T0SMI8</accession>
<feature type="compositionally biased region" description="Low complexity" evidence="1">
    <location>
        <begin position="115"/>
        <end position="130"/>
    </location>
</feature>
<sequence length="146" mass="15113">MGAGSASGSGRRTLVSARIRTRQSEGPLLGVAREQRGEPEAAAMPCGARRRPQCAGCRCRCLATRGRGGGCRRSRRAGPPSLNRAVPSSPPSPPCDVRPRLGRRRSWRAGPPSPSDEAAAAASPPNTATSVVLSPKGATISRPPGR</sequence>
<dbReference type="EMBL" id="CM029045">
    <property type="protein sequence ID" value="KAG2598238.1"/>
    <property type="molecule type" value="Genomic_DNA"/>
</dbReference>
<organism evidence="2 3">
    <name type="scientific">Panicum virgatum</name>
    <name type="common">Blackwell switchgrass</name>
    <dbReference type="NCBI Taxonomy" id="38727"/>
    <lineage>
        <taxon>Eukaryota</taxon>
        <taxon>Viridiplantae</taxon>
        <taxon>Streptophyta</taxon>
        <taxon>Embryophyta</taxon>
        <taxon>Tracheophyta</taxon>
        <taxon>Spermatophyta</taxon>
        <taxon>Magnoliopsida</taxon>
        <taxon>Liliopsida</taxon>
        <taxon>Poales</taxon>
        <taxon>Poaceae</taxon>
        <taxon>PACMAD clade</taxon>
        <taxon>Panicoideae</taxon>
        <taxon>Panicodae</taxon>
        <taxon>Paniceae</taxon>
        <taxon>Panicinae</taxon>
        <taxon>Panicum</taxon>
        <taxon>Panicum sect. Hiantes</taxon>
    </lineage>
</organism>
<dbReference type="AlphaFoldDB" id="A0A8T0SMI8"/>
<evidence type="ECO:0000256" key="1">
    <source>
        <dbReference type="SAM" id="MobiDB-lite"/>
    </source>
</evidence>
<comment type="caution">
    <text evidence="2">The sequence shown here is derived from an EMBL/GenBank/DDBJ whole genome shotgun (WGS) entry which is preliminary data.</text>
</comment>
<gene>
    <name evidence="2" type="ORF">PVAP13_5KG310814</name>
</gene>
<dbReference type="Proteomes" id="UP000823388">
    <property type="component" value="Chromosome 5K"/>
</dbReference>
<feature type="region of interest" description="Disordered" evidence="1">
    <location>
        <begin position="65"/>
        <end position="146"/>
    </location>
</feature>
<protein>
    <submittedName>
        <fullName evidence="2">Uncharacterized protein</fullName>
    </submittedName>
</protein>
<reference evidence="2" key="1">
    <citation type="submission" date="2020-05" db="EMBL/GenBank/DDBJ databases">
        <title>WGS assembly of Panicum virgatum.</title>
        <authorList>
            <person name="Lovell J.T."/>
            <person name="Jenkins J."/>
            <person name="Shu S."/>
            <person name="Juenger T.E."/>
            <person name="Schmutz J."/>
        </authorList>
    </citation>
    <scope>NUCLEOTIDE SEQUENCE</scope>
    <source>
        <strain evidence="2">AP13</strain>
    </source>
</reference>
<keyword evidence="3" id="KW-1185">Reference proteome</keyword>
<name>A0A8T0SMI8_PANVG</name>
<evidence type="ECO:0000313" key="3">
    <source>
        <dbReference type="Proteomes" id="UP000823388"/>
    </source>
</evidence>
<evidence type="ECO:0000313" key="2">
    <source>
        <dbReference type="EMBL" id="KAG2598238.1"/>
    </source>
</evidence>
<feature type="region of interest" description="Disordered" evidence="1">
    <location>
        <begin position="1"/>
        <end position="52"/>
    </location>
</feature>